<evidence type="ECO:0000313" key="1">
    <source>
        <dbReference type="EMBL" id="MCL1047084.1"/>
    </source>
</evidence>
<protein>
    <recommendedName>
        <fullName evidence="3">Solute-binding protein family 3/N-terminal domain-containing protein</fullName>
    </recommendedName>
</protein>
<dbReference type="Proteomes" id="UP001202134">
    <property type="component" value="Unassembled WGS sequence"/>
</dbReference>
<dbReference type="RefSeq" id="WP_248956590.1">
    <property type="nucleotide sequence ID" value="NZ_JAKIKU010000011.1"/>
</dbReference>
<proteinExistence type="predicted"/>
<evidence type="ECO:0000313" key="2">
    <source>
        <dbReference type="Proteomes" id="UP001202134"/>
    </source>
</evidence>
<keyword evidence="2" id="KW-1185">Reference proteome</keyword>
<dbReference type="SUPFAM" id="SSF53850">
    <property type="entry name" value="Periplasmic binding protein-like II"/>
    <property type="match status" value="1"/>
</dbReference>
<dbReference type="EMBL" id="JAKIKU010000011">
    <property type="protein sequence ID" value="MCL1047084.1"/>
    <property type="molecule type" value="Genomic_DNA"/>
</dbReference>
<organism evidence="1 2">
    <name type="scientific">Shewanella electrodiphila</name>
    <dbReference type="NCBI Taxonomy" id="934143"/>
    <lineage>
        <taxon>Bacteria</taxon>
        <taxon>Pseudomonadati</taxon>
        <taxon>Pseudomonadota</taxon>
        <taxon>Gammaproteobacteria</taxon>
        <taxon>Alteromonadales</taxon>
        <taxon>Shewanellaceae</taxon>
        <taxon>Shewanella</taxon>
    </lineage>
</organism>
<reference evidence="1 2" key="1">
    <citation type="submission" date="2022-01" db="EMBL/GenBank/DDBJ databases">
        <title>Whole genome-based taxonomy of the Shewanellaceae.</title>
        <authorList>
            <person name="Martin-Rodriguez A.J."/>
        </authorList>
    </citation>
    <scope>NUCLEOTIDE SEQUENCE [LARGE SCALE GENOMIC DNA]</scope>
    <source>
        <strain evidence="1 2">DSM 24955</strain>
    </source>
</reference>
<gene>
    <name evidence="1" type="ORF">L2737_17435</name>
</gene>
<accession>A0ABT0KTY9</accession>
<name>A0ABT0KTY9_9GAMM</name>
<comment type="caution">
    <text evidence="1">The sequence shown here is derived from an EMBL/GenBank/DDBJ whole genome shotgun (WGS) entry which is preliminary data.</text>
</comment>
<sequence length="314" mass="36062">MTSSRYTFAVNICLFFSVLLLVTSALVMPVLAKDVVILNQPDSVHDTRYEYSYKLMQLSLIHTEDDFGDWEITTSDYPMTSGRVLPELMTGELINVIAEAPKTQWSEKLIAIDVPLRKGVQGFRIFIIKQQNQSLFSDINTFEQFKLIPTGSGMFWSTRFAMEKAGMDVVIGSSYDGLFHMLDKERFISFGRGINEAYDEVETYGKIYPDLIVEKNTLLHIPLVTLFHVSPAHPQLANRIKVGLQRIKDNGLFDEAFHQEHCQFLVKSQLSQRQVFTIDNELISKQDHKEMLKNKEVISPKTNFDEICLTYIEE</sequence>
<evidence type="ECO:0008006" key="3">
    <source>
        <dbReference type="Google" id="ProtNLM"/>
    </source>
</evidence>